<keyword evidence="1" id="KW-0812">Transmembrane</keyword>
<dbReference type="AlphaFoldDB" id="A0A5N6FDB2"/>
<proteinExistence type="predicted"/>
<keyword evidence="3" id="KW-1185">Reference proteome</keyword>
<evidence type="ECO:0000256" key="1">
    <source>
        <dbReference type="SAM" id="Phobius"/>
    </source>
</evidence>
<accession>A0A5N6FDB2</accession>
<evidence type="ECO:0000313" key="2">
    <source>
        <dbReference type="EMBL" id="KAB8226624.1"/>
    </source>
</evidence>
<sequence length="109" mass="12336">MAMLASPRTSITLVSDPMRFHTSVFIIAIPSSRLVALSLVYPCKGWNEFLLLFLFIRSVRLTPAGCSPSYLHDHGKLNRQFHSLFAADLLCTFILAIPLYCCLSRFDRI</sequence>
<evidence type="ECO:0000313" key="3">
    <source>
        <dbReference type="Proteomes" id="UP000326799"/>
    </source>
</evidence>
<name>A0A5N6FDB2_9EURO</name>
<feature type="transmembrane region" description="Helical" evidence="1">
    <location>
        <begin position="49"/>
        <end position="71"/>
    </location>
</feature>
<feature type="transmembrane region" description="Helical" evidence="1">
    <location>
        <begin position="20"/>
        <end position="42"/>
    </location>
</feature>
<protein>
    <submittedName>
        <fullName evidence="2">Uncharacterized protein</fullName>
    </submittedName>
</protein>
<keyword evidence="1" id="KW-1133">Transmembrane helix</keyword>
<reference evidence="2 3" key="1">
    <citation type="submission" date="2019-04" db="EMBL/GenBank/DDBJ databases">
        <title>Fungal friends and foes A comparative genomics study of 23 Aspergillus species from section Flavi.</title>
        <authorList>
            <consortium name="DOE Joint Genome Institute"/>
            <person name="Kjaerbolling I."/>
            <person name="Vesth T.C."/>
            <person name="Frisvad J.C."/>
            <person name="Nybo J.L."/>
            <person name="Theobald S."/>
            <person name="Kildgaard S."/>
            <person name="Petersen T.I."/>
            <person name="Kuo A."/>
            <person name="Sato A."/>
            <person name="Lyhne E.K."/>
            <person name="Kogle M.E."/>
            <person name="Wiebenga A."/>
            <person name="Kun R.S."/>
            <person name="Lubbers R.J."/>
            <person name="Makela M.R."/>
            <person name="Barry K."/>
            <person name="Chovatia M."/>
            <person name="Clum A."/>
            <person name="Daum C."/>
            <person name="Haridas S."/>
            <person name="He G."/>
            <person name="LaButti K."/>
            <person name="Lipzen A."/>
            <person name="Mondo S."/>
            <person name="Pangilinan J."/>
            <person name="Riley R."/>
            <person name="Salamov A."/>
            <person name="Simmons B.A."/>
            <person name="Magnuson J.K."/>
            <person name="Henrissat B."/>
            <person name="Mortensen U.H."/>
            <person name="Larsen T.O."/>
            <person name="De vries R.P."/>
            <person name="Grigoriev I.V."/>
            <person name="Machida M."/>
            <person name="Baker S.E."/>
            <person name="Andersen M.R."/>
        </authorList>
    </citation>
    <scope>NUCLEOTIDE SEQUENCE [LARGE SCALE GENOMIC DNA]</scope>
    <source>
        <strain evidence="2 3">CBS 126849</strain>
    </source>
</reference>
<dbReference type="Proteomes" id="UP000326799">
    <property type="component" value="Unassembled WGS sequence"/>
</dbReference>
<feature type="transmembrane region" description="Helical" evidence="1">
    <location>
        <begin position="83"/>
        <end position="103"/>
    </location>
</feature>
<dbReference type="EMBL" id="ML733391">
    <property type="protein sequence ID" value="KAB8226624.1"/>
    <property type="molecule type" value="Genomic_DNA"/>
</dbReference>
<gene>
    <name evidence="2" type="ORF">BDV33DRAFT_3015</name>
</gene>
<keyword evidence="1" id="KW-0472">Membrane</keyword>
<organism evidence="2 3">
    <name type="scientific">Aspergillus novoparasiticus</name>
    <dbReference type="NCBI Taxonomy" id="986946"/>
    <lineage>
        <taxon>Eukaryota</taxon>
        <taxon>Fungi</taxon>
        <taxon>Dikarya</taxon>
        <taxon>Ascomycota</taxon>
        <taxon>Pezizomycotina</taxon>
        <taxon>Eurotiomycetes</taxon>
        <taxon>Eurotiomycetidae</taxon>
        <taxon>Eurotiales</taxon>
        <taxon>Aspergillaceae</taxon>
        <taxon>Aspergillus</taxon>
        <taxon>Aspergillus subgen. Circumdati</taxon>
    </lineage>
</organism>